<dbReference type="Pfam" id="PF08755">
    <property type="entry name" value="YccV-like"/>
    <property type="match status" value="1"/>
</dbReference>
<evidence type="ECO:0000256" key="1">
    <source>
        <dbReference type="SAM" id="Coils"/>
    </source>
</evidence>
<name>A0A218WTH4_PUNGR</name>
<feature type="region of interest" description="Disordered" evidence="2">
    <location>
        <begin position="1"/>
        <end position="27"/>
    </location>
</feature>
<feature type="domain" description="Hemimethylated DNA-binding" evidence="3">
    <location>
        <begin position="205"/>
        <end position="313"/>
    </location>
</feature>
<dbReference type="PANTHER" id="PTHR48439">
    <property type="entry name" value="HEMIMETHYLATED DNA-BINDING DOMAIN-CONTAINING PROTEIN"/>
    <property type="match status" value="1"/>
</dbReference>
<dbReference type="Proteomes" id="UP000197138">
    <property type="component" value="Unassembled WGS sequence"/>
</dbReference>
<accession>A0A218WTH4</accession>
<dbReference type="Pfam" id="PF02151">
    <property type="entry name" value="UVR"/>
    <property type="match status" value="1"/>
</dbReference>
<feature type="coiled-coil region" evidence="1">
    <location>
        <begin position="114"/>
        <end position="141"/>
    </location>
</feature>
<sequence>MQGLSSSTVTASGGSGVYGTNSSTSRHFKPTKSSFMVSTFDRQCLWNQCVQRLSSFGNPNVQRQNKFKVRAGWLFKGGDKGLDASSERSESANEDILIFFFQLDLATRVQYALNVEEYEIAQQLRNKLTEVEAEVVKLQEAKRGSSSKSEAQDKAISLIRLRADLQKAIEGENYALAAKLRDEISNMEAESLAAAAKALAFEKAEYAFRLGQKCQIDKVPSLGYRAVVCGMDPVCCESTEWMEKAQVEKLVQGSSQPFYQVLVDVHDAPNLLVTYVAEENLVAPEKPDLRRLDHPYVSILFYGTDSVGDFIPIKQLREKYNRPRHEVPIDPQDEDGGESV</sequence>
<dbReference type="GO" id="GO:0003677">
    <property type="term" value="F:DNA binding"/>
    <property type="evidence" value="ECO:0007669"/>
    <property type="project" value="InterPro"/>
</dbReference>
<comment type="caution">
    <text evidence="4">The sequence shown here is derived from an EMBL/GenBank/DDBJ whole genome shotgun (WGS) entry which is preliminary data.</text>
</comment>
<dbReference type="NCBIfam" id="TIGR02097">
    <property type="entry name" value="yccV"/>
    <property type="match status" value="1"/>
</dbReference>
<dbReference type="PANTHER" id="PTHR48439:SF1">
    <property type="entry name" value="HEMIMETHYLATED DNA-BINDING DOMAIN-CONTAINING PROTEIN"/>
    <property type="match status" value="1"/>
</dbReference>
<proteinExistence type="predicted"/>
<feature type="compositionally biased region" description="Low complexity" evidence="2">
    <location>
        <begin position="1"/>
        <end position="12"/>
    </location>
</feature>
<dbReference type="AlphaFoldDB" id="A0A218WTH4"/>
<reference evidence="5" key="1">
    <citation type="journal article" date="2017" name="Plant J.">
        <title>The pomegranate (Punica granatum L.) genome and the genomics of punicalagin biosynthesis.</title>
        <authorList>
            <person name="Qin G."/>
            <person name="Xu C."/>
            <person name="Ming R."/>
            <person name="Tang H."/>
            <person name="Guyot R."/>
            <person name="Kramer E.M."/>
            <person name="Hu Y."/>
            <person name="Yi X."/>
            <person name="Qi Y."/>
            <person name="Xu X."/>
            <person name="Gao Z."/>
            <person name="Pan H."/>
            <person name="Jian J."/>
            <person name="Tian Y."/>
            <person name="Yue Z."/>
            <person name="Xu Y."/>
        </authorList>
    </citation>
    <scope>NUCLEOTIDE SEQUENCE [LARGE SCALE GENOMIC DNA]</scope>
    <source>
        <strain evidence="5">cv. Dabenzi</strain>
    </source>
</reference>
<protein>
    <recommendedName>
        <fullName evidence="3">Hemimethylated DNA-binding domain-containing protein</fullName>
    </recommendedName>
</protein>
<dbReference type="SMART" id="SM00992">
    <property type="entry name" value="YccV-like"/>
    <property type="match status" value="1"/>
</dbReference>
<evidence type="ECO:0000259" key="3">
    <source>
        <dbReference type="SMART" id="SM00992"/>
    </source>
</evidence>
<evidence type="ECO:0000256" key="2">
    <source>
        <dbReference type="SAM" id="MobiDB-lite"/>
    </source>
</evidence>
<dbReference type="InterPro" id="IPR011722">
    <property type="entry name" value="Hemimethylated_DNA-bd_dom"/>
</dbReference>
<evidence type="ECO:0000313" key="4">
    <source>
        <dbReference type="EMBL" id="OWM75906.1"/>
    </source>
</evidence>
<dbReference type="EMBL" id="MTKT01003224">
    <property type="protein sequence ID" value="OWM75906.1"/>
    <property type="molecule type" value="Genomic_DNA"/>
</dbReference>
<gene>
    <name evidence="4" type="ORF">CDL15_Pgr009550</name>
</gene>
<dbReference type="InterPro" id="IPR001943">
    <property type="entry name" value="UVR_dom"/>
</dbReference>
<dbReference type="SUPFAM" id="SSF141255">
    <property type="entry name" value="YccV-like"/>
    <property type="match status" value="1"/>
</dbReference>
<dbReference type="InterPro" id="IPR053189">
    <property type="entry name" value="Clp_protease_adapter_ClpF"/>
</dbReference>
<evidence type="ECO:0000313" key="5">
    <source>
        <dbReference type="Proteomes" id="UP000197138"/>
    </source>
</evidence>
<dbReference type="Gene3D" id="2.30.30.390">
    <property type="entry name" value="Hemimethylated DNA-binding domain"/>
    <property type="match status" value="1"/>
</dbReference>
<organism evidence="4 5">
    <name type="scientific">Punica granatum</name>
    <name type="common">Pomegranate</name>
    <dbReference type="NCBI Taxonomy" id="22663"/>
    <lineage>
        <taxon>Eukaryota</taxon>
        <taxon>Viridiplantae</taxon>
        <taxon>Streptophyta</taxon>
        <taxon>Embryophyta</taxon>
        <taxon>Tracheophyta</taxon>
        <taxon>Spermatophyta</taxon>
        <taxon>Magnoliopsida</taxon>
        <taxon>eudicotyledons</taxon>
        <taxon>Gunneridae</taxon>
        <taxon>Pentapetalae</taxon>
        <taxon>rosids</taxon>
        <taxon>malvids</taxon>
        <taxon>Myrtales</taxon>
        <taxon>Lythraceae</taxon>
        <taxon>Punica</taxon>
    </lineage>
</organism>
<dbReference type="InterPro" id="IPR036623">
    <property type="entry name" value="Hemimethylated_DNA-bd_sf"/>
</dbReference>
<keyword evidence="1" id="KW-0175">Coiled coil</keyword>